<geneLocation type="organellar chromatophore" evidence="1"/>
<dbReference type="RefSeq" id="YP_002048948.1">
    <property type="nucleotide sequence ID" value="NC_011087.1"/>
</dbReference>
<organism evidence="1">
    <name type="scientific">Paulinella chromatophora</name>
    <dbReference type="NCBI Taxonomy" id="39717"/>
    <lineage>
        <taxon>Eukaryota</taxon>
        <taxon>Sar</taxon>
        <taxon>Rhizaria</taxon>
        <taxon>Cercozoa</taxon>
        <taxon>Imbricatea</taxon>
        <taxon>Silicofilosea</taxon>
        <taxon>Euglyphida</taxon>
        <taxon>Paulinellidae</taxon>
        <taxon>Paulinella</taxon>
    </lineage>
</organism>
<name>B1X469_PAUCH</name>
<reference evidence="1" key="1">
    <citation type="submission" date="2007-08" db="EMBL/GenBank/DDBJ databases">
        <authorList>
            <person name="Gloeckner G."/>
            <person name="Nowack E."/>
            <person name="Melkonian M."/>
        </authorList>
    </citation>
    <scope>NUCLEOTIDE SEQUENCE</scope>
</reference>
<dbReference type="Gene3D" id="1.25.40.10">
    <property type="entry name" value="Tetratricopeptide repeat domain"/>
    <property type="match status" value="1"/>
</dbReference>
<accession>B1X469</accession>
<evidence type="ECO:0008006" key="2">
    <source>
        <dbReference type="Google" id="ProtNLM"/>
    </source>
</evidence>
<protein>
    <recommendedName>
        <fullName evidence="2">TPR-repeat protein</fullName>
    </recommendedName>
</protein>
<dbReference type="GeneID" id="6481370"/>
<proteinExistence type="predicted"/>
<dbReference type="SUPFAM" id="SSF48452">
    <property type="entry name" value="TPR-like"/>
    <property type="match status" value="1"/>
</dbReference>
<reference evidence="1" key="2">
    <citation type="journal article" date="2008" name="Curr. Biol.">
        <title>Chromatophore genome sequence of Paulinella sheds light on acquisition of photosynthesis by eukaryotes.</title>
        <authorList>
            <person name="Nowack E.C.M."/>
            <person name="Melkonian M."/>
            <person name="Gloeckner G."/>
        </authorList>
    </citation>
    <scope>NUCLEOTIDE SEQUENCE [LARGE SCALE GENOMIC DNA]</scope>
</reference>
<gene>
    <name evidence="1" type="ordered locus">PCC_0296</name>
</gene>
<keyword evidence="1" id="KW-0934">Plastid</keyword>
<dbReference type="EMBL" id="CP000815">
    <property type="protein sequence ID" value="ACB42738.1"/>
    <property type="molecule type" value="Genomic_DNA"/>
</dbReference>
<dbReference type="AlphaFoldDB" id="B1X469"/>
<dbReference type="InterPro" id="IPR011990">
    <property type="entry name" value="TPR-like_helical_dom_sf"/>
</dbReference>
<evidence type="ECO:0000313" key="1">
    <source>
        <dbReference type="EMBL" id="ACB42738.1"/>
    </source>
</evidence>
<sequence length="139" mass="15895">MDCTGNNLFEHAIKRYQLGNSPSELLDDFIKITNQTPQHSAGWTCLAWLQLLENQREEALTSARTAVRLNPQDPQAHVNLCLALLENNAKGVREHIEIVKQIITIAPNLAKELKESLKDGLYRKPNWKSLKKVKKWLDL</sequence>